<keyword evidence="1 2" id="KW-0238">DNA-binding</keyword>
<dbReference type="Gene3D" id="1.10.357.10">
    <property type="entry name" value="Tetracycline Repressor, domain 2"/>
    <property type="match status" value="1"/>
</dbReference>
<evidence type="ECO:0000259" key="3">
    <source>
        <dbReference type="PROSITE" id="PS50977"/>
    </source>
</evidence>
<evidence type="ECO:0000256" key="1">
    <source>
        <dbReference type="ARBA" id="ARBA00023125"/>
    </source>
</evidence>
<evidence type="ECO:0000313" key="5">
    <source>
        <dbReference type="Proteomes" id="UP000069697"/>
    </source>
</evidence>
<comment type="caution">
    <text evidence="4">The sequence shown here is derived from an EMBL/GenBank/DDBJ whole genome shotgun (WGS) entry which is preliminary data.</text>
</comment>
<dbReference type="PROSITE" id="PS50977">
    <property type="entry name" value="HTH_TETR_2"/>
    <property type="match status" value="1"/>
</dbReference>
<dbReference type="InterPro" id="IPR001647">
    <property type="entry name" value="HTH_TetR"/>
</dbReference>
<feature type="DNA-binding region" description="H-T-H motif" evidence="2">
    <location>
        <begin position="31"/>
        <end position="50"/>
    </location>
</feature>
<dbReference type="GO" id="GO:0003677">
    <property type="term" value="F:DNA binding"/>
    <property type="evidence" value="ECO:0007669"/>
    <property type="project" value="UniProtKB-UniRule"/>
</dbReference>
<proteinExistence type="predicted"/>
<dbReference type="AlphaFoldDB" id="A0A100VLI7"/>
<reference evidence="5" key="2">
    <citation type="submission" date="2016-01" db="EMBL/GenBank/DDBJ databases">
        <title>Draft Genome Sequence of Paenibacillus amylolyticus Heshi-A3 that Was Isolated from Fermented Rice Bran with Aging Salted Mackerel, Which Was Named Heshiko as Traditional Fermented Seafood in Japan.</title>
        <authorList>
            <person name="Akuzawa S."/>
            <person name="Nakagawa J."/>
            <person name="Kanekatsu T."/>
            <person name="Kubota E."/>
            <person name="Ohtake R."/>
            <person name="Suzuki T."/>
            <person name="Kanesaki Y."/>
        </authorList>
    </citation>
    <scope>NUCLEOTIDE SEQUENCE [LARGE SCALE GENOMIC DNA]</scope>
    <source>
        <strain evidence="5">Heshi-A3</strain>
    </source>
</reference>
<dbReference type="EMBL" id="BCNV01000001">
    <property type="protein sequence ID" value="GAS81951.1"/>
    <property type="molecule type" value="Genomic_DNA"/>
</dbReference>
<sequence>MQEDRRIQYSKMVLKESLLALMKERPINKTTVTDLCRQANLNRNTFYMHYHSPVHLLSSIEESFFAVIKELIERSILDDVHVKSSFVEICEHIADNSDLCTILFSDHGNGDYLERVIYILHDRSIEVWREQMPHMDVNTLESYYSFISSGSAAVIKNWIKHGMKETPQEIARFIEKVSRSVEHSFVQ</sequence>
<dbReference type="Proteomes" id="UP000069697">
    <property type="component" value="Unassembled WGS sequence"/>
</dbReference>
<dbReference type="SUPFAM" id="SSF46689">
    <property type="entry name" value="Homeodomain-like"/>
    <property type="match status" value="1"/>
</dbReference>
<dbReference type="InterPro" id="IPR050624">
    <property type="entry name" value="HTH-type_Tx_Regulator"/>
</dbReference>
<name>A0A100VLI7_PAEAM</name>
<dbReference type="PANTHER" id="PTHR43479">
    <property type="entry name" value="ACREF/ENVCD OPERON REPRESSOR-RELATED"/>
    <property type="match status" value="1"/>
</dbReference>
<dbReference type="InterPro" id="IPR039532">
    <property type="entry name" value="TetR_C_Firmicutes"/>
</dbReference>
<organism evidence="4 5">
    <name type="scientific">Paenibacillus amylolyticus</name>
    <dbReference type="NCBI Taxonomy" id="1451"/>
    <lineage>
        <taxon>Bacteria</taxon>
        <taxon>Bacillati</taxon>
        <taxon>Bacillota</taxon>
        <taxon>Bacilli</taxon>
        <taxon>Bacillales</taxon>
        <taxon>Paenibacillaceae</taxon>
        <taxon>Paenibacillus</taxon>
    </lineage>
</organism>
<protein>
    <submittedName>
        <fullName evidence="4">TetR family transcriptional regulator</fullName>
    </submittedName>
</protein>
<dbReference type="InterPro" id="IPR009057">
    <property type="entry name" value="Homeodomain-like_sf"/>
</dbReference>
<evidence type="ECO:0000313" key="4">
    <source>
        <dbReference type="EMBL" id="GAS81951.1"/>
    </source>
</evidence>
<gene>
    <name evidence="4" type="ORF">PAHA3_2025</name>
</gene>
<feature type="domain" description="HTH tetR-type" evidence="3">
    <location>
        <begin position="8"/>
        <end position="68"/>
    </location>
</feature>
<reference evidence="4 5" key="1">
    <citation type="journal article" date="2016" name="Genome Announc.">
        <title>Draft Genome Sequence of Paenibacillus amylolyticus Heshi-A3, Isolated from Fermented Rice Bran in a Japanese Fermented Seafood Dish.</title>
        <authorList>
            <person name="Akuzawa S."/>
            <person name="Nagaoka J."/>
            <person name="Kanekatsu M."/>
            <person name="Kubota E."/>
            <person name="Ohtake R."/>
            <person name="Suzuki T."/>
            <person name="Kanesaki Y."/>
        </authorList>
    </citation>
    <scope>NUCLEOTIDE SEQUENCE [LARGE SCALE GENOMIC DNA]</scope>
    <source>
        <strain evidence="4 5">Heshi-A3</strain>
    </source>
</reference>
<evidence type="ECO:0000256" key="2">
    <source>
        <dbReference type="PROSITE-ProRule" id="PRU00335"/>
    </source>
</evidence>
<dbReference type="Pfam" id="PF14278">
    <property type="entry name" value="TetR_C_8"/>
    <property type="match status" value="1"/>
</dbReference>
<dbReference type="PANTHER" id="PTHR43479:SF7">
    <property type="entry name" value="TETR-FAMILY TRANSCRIPTIONAL REGULATOR"/>
    <property type="match status" value="1"/>
</dbReference>
<accession>A0A100VLI7</accession>